<feature type="transmembrane region" description="Helical" evidence="1">
    <location>
        <begin position="70"/>
        <end position="91"/>
    </location>
</feature>
<dbReference type="AlphaFoldDB" id="A0A0D1A8R9"/>
<feature type="transmembrane region" description="Helical" evidence="1">
    <location>
        <begin position="6"/>
        <end position="23"/>
    </location>
</feature>
<evidence type="ECO:0000256" key="1">
    <source>
        <dbReference type="SAM" id="Phobius"/>
    </source>
</evidence>
<comment type="caution">
    <text evidence="2">The sequence shown here is derived from an EMBL/GenBank/DDBJ whole genome shotgun (WGS) entry which is preliminary data.</text>
</comment>
<dbReference type="EMBL" id="AWTT01000002">
    <property type="protein sequence ID" value="KIS04220.1"/>
    <property type="molecule type" value="Genomic_DNA"/>
</dbReference>
<dbReference type="STRING" id="1335616.WDC_0151"/>
<organism evidence="2 3">
    <name type="scientific">Paucilactobacillus wasatchensis</name>
    <dbReference type="NCBI Taxonomy" id="1335616"/>
    <lineage>
        <taxon>Bacteria</taxon>
        <taxon>Bacillati</taxon>
        <taxon>Bacillota</taxon>
        <taxon>Bacilli</taxon>
        <taxon>Lactobacillales</taxon>
        <taxon>Lactobacillaceae</taxon>
        <taxon>Paucilactobacillus</taxon>
    </lineage>
</organism>
<keyword evidence="1" id="KW-0472">Membrane</keyword>
<feature type="transmembrane region" description="Helical" evidence="1">
    <location>
        <begin position="44"/>
        <end position="64"/>
    </location>
</feature>
<dbReference type="RefSeq" id="WP_044009892.1">
    <property type="nucleotide sequence ID" value="NZ_AWTT01000002.1"/>
</dbReference>
<reference evidence="2 3" key="1">
    <citation type="submission" date="2013-08" db="EMBL/GenBank/DDBJ databases">
        <title>Lactobacillus wasatchii sp. WDC04, a late gas producing bacteria isolated from aged chedder cheese.</title>
        <authorList>
            <person name="Oberg C.J."/>
            <person name="Culumber M."/>
            <person name="McMahon D.J."/>
            <person name="Broadbent J.R."/>
            <person name="Oberg T.S."/>
            <person name="Ortaki F."/>
        </authorList>
    </citation>
    <scope>NUCLEOTIDE SEQUENCE [LARGE SCALE GENOMIC DNA]</scope>
    <source>
        <strain evidence="2 3">WDC04</strain>
    </source>
</reference>
<dbReference type="PATRIC" id="fig|1335616.4.peg.151"/>
<dbReference type="OrthoDB" id="2315025at2"/>
<evidence type="ECO:0000313" key="3">
    <source>
        <dbReference type="Proteomes" id="UP000032279"/>
    </source>
</evidence>
<evidence type="ECO:0000313" key="2">
    <source>
        <dbReference type="EMBL" id="KIS04220.1"/>
    </source>
</evidence>
<keyword evidence="1" id="KW-0812">Transmembrane</keyword>
<keyword evidence="1" id="KW-1133">Transmembrane helix</keyword>
<name>A0A0D1A8R9_9LACO</name>
<protein>
    <recommendedName>
        <fullName evidence="4">Integral membrane protein</fullName>
    </recommendedName>
</protein>
<accession>A0A0D1A8R9</accession>
<keyword evidence="3" id="KW-1185">Reference proteome</keyword>
<proteinExistence type="predicted"/>
<sequence length="93" mass="10259">MLITILLIIFALIALYIGWYLVAHRNRPFLIFNPATNLSLSHAVTFWGVTMLVVGLVGLVAALINILLVTVIILVVGCFSGTLMLLSLMIFMR</sequence>
<dbReference type="Proteomes" id="UP000032279">
    <property type="component" value="Unassembled WGS sequence"/>
</dbReference>
<evidence type="ECO:0008006" key="4">
    <source>
        <dbReference type="Google" id="ProtNLM"/>
    </source>
</evidence>
<gene>
    <name evidence="2" type="ORF">WDC_0151</name>
</gene>